<dbReference type="EMBL" id="HG994362">
    <property type="protein sequence ID" value="CAF2236752.1"/>
    <property type="molecule type" value="Genomic_DNA"/>
</dbReference>
<dbReference type="Proteomes" id="UP001295469">
    <property type="component" value="Chromosome A08"/>
</dbReference>
<feature type="non-terminal residue" evidence="1">
    <location>
        <position position="1"/>
    </location>
</feature>
<sequence>KHFGNLSLDLRVSPLAAILAASSFRTKENYLRPIQQKKKKTKDSSSFIGEDEELGFSFYFVDSSSSVITDLTNS</sequence>
<accession>A0A816ZUX1</accession>
<name>A0A816ZUX1_BRANA</name>
<evidence type="ECO:0000313" key="1">
    <source>
        <dbReference type="EMBL" id="CAF2236752.1"/>
    </source>
</evidence>
<organism evidence="1">
    <name type="scientific">Brassica napus</name>
    <name type="common">Rape</name>
    <dbReference type="NCBI Taxonomy" id="3708"/>
    <lineage>
        <taxon>Eukaryota</taxon>
        <taxon>Viridiplantae</taxon>
        <taxon>Streptophyta</taxon>
        <taxon>Embryophyta</taxon>
        <taxon>Tracheophyta</taxon>
        <taxon>Spermatophyta</taxon>
        <taxon>Magnoliopsida</taxon>
        <taxon>eudicotyledons</taxon>
        <taxon>Gunneridae</taxon>
        <taxon>Pentapetalae</taxon>
        <taxon>rosids</taxon>
        <taxon>malvids</taxon>
        <taxon>Brassicales</taxon>
        <taxon>Brassicaceae</taxon>
        <taxon>Brassiceae</taxon>
        <taxon>Brassica</taxon>
    </lineage>
</organism>
<reference evidence="1" key="1">
    <citation type="submission" date="2021-01" db="EMBL/GenBank/DDBJ databases">
        <authorList>
            <consortium name="Genoscope - CEA"/>
            <person name="William W."/>
        </authorList>
    </citation>
    <scope>NUCLEOTIDE SEQUENCE</scope>
</reference>
<proteinExistence type="predicted"/>
<dbReference type="AlphaFoldDB" id="A0A816ZUX1"/>
<gene>
    <name evidence="1" type="ORF">DARMORV10_A08P15040.1</name>
</gene>
<protein>
    <submittedName>
        <fullName evidence="1">(rape) hypothetical protein</fullName>
    </submittedName>
</protein>